<comment type="catalytic activity">
    <reaction evidence="1">
        <text>S-ubiquitinyl-[E2 ubiquitin-conjugating enzyme]-L-cysteine + [acceptor protein]-L-lysine = [E2 ubiquitin-conjugating enzyme]-L-cysteine + N(6)-ubiquitinyl-[acceptor protein]-L-lysine.</text>
        <dbReference type="EC" id="2.3.2.27"/>
    </reaction>
</comment>
<evidence type="ECO:0000256" key="12">
    <source>
        <dbReference type="ARBA" id="ARBA00022833"/>
    </source>
</evidence>
<dbReference type="OrthoDB" id="7759664at2759"/>
<evidence type="ECO:0000256" key="2">
    <source>
        <dbReference type="ARBA" id="ARBA00004477"/>
    </source>
</evidence>
<evidence type="ECO:0000256" key="16">
    <source>
        <dbReference type="SAM" id="MobiDB-lite"/>
    </source>
</evidence>
<dbReference type="GO" id="GO:0008270">
    <property type="term" value="F:zinc ion binding"/>
    <property type="evidence" value="ECO:0007669"/>
    <property type="project" value="UniProtKB-KW"/>
</dbReference>
<evidence type="ECO:0000256" key="17">
    <source>
        <dbReference type="SAM" id="Phobius"/>
    </source>
</evidence>
<dbReference type="KEGG" id="hazt:108680288"/>
<dbReference type="GO" id="GO:0036503">
    <property type="term" value="P:ERAD pathway"/>
    <property type="evidence" value="ECO:0007669"/>
    <property type="project" value="TreeGrafter"/>
</dbReference>
<organism evidence="19 20">
    <name type="scientific">Hyalella azteca</name>
    <name type="common">Amphipod</name>
    <dbReference type="NCBI Taxonomy" id="294128"/>
    <lineage>
        <taxon>Eukaryota</taxon>
        <taxon>Metazoa</taxon>
        <taxon>Ecdysozoa</taxon>
        <taxon>Arthropoda</taxon>
        <taxon>Crustacea</taxon>
        <taxon>Multicrustacea</taxon>
        <taxon>Malacostraca</taxon>
        <taxon>Eumalacostraca</taxon>
        <taxon>Peracarida</taxon>
        <taxon>Amphipoda</taxon>
        <taxon>Senticaudata</taxon>
        <taxon>Talitrida</taxon>
        <taxon>Talitroidea</taxon>
        <taxon>Hyalellidae</taxon>
        <taxon>Hyalella</taxon>
    </lineage>
</organism>
<keyword evidence="7 17" id="KW-0812">Transmembrane</keyword>
<gene>
    <name evidence="20" type="primary">LOC108680288</name>
</gene>
<dbReference type="InterPro" id="IPR050731">
    <property type="entry name" value="HRD1_E3_ubiq-ligases"/>
</dbReference>
<comment type="similarity">
    <text evidence="4">Belongs to the HRD1 family.</text>
</comment>
<evidence type="ECO:0000256" key="15">
    <source>
        <dbReference type="PROSITE-ProRule" id="PRU00175"/>
    </source>
</evidence>
<dbReference type="Pfam" id="PF25563">
    <property type="entry name" value="TPR_SYVN1_N"/>
    <property type="match status" value="1"/>
</dbReference>
<sequence>MMPTTIPMGGLGLTLLSTCLTAGVIANAYYQKKQFYPSVVYIMKSNPSIVALYLMAFTLALLLGKLLKKIFFGTLRAAESEHLIERFFYAITETCLAFTVFRDDFSHKFVALFTVLLFLKSFHWLADYRVDYMERSPIITRLFHIRIASLLALLSTIDILLVRHAYYSTMSMGASVQLVFGFEYAILLTVAYNIGVKYICHGIDLHRENPWENKAMYLLYTELFVGLIKVMLYVVFLIIMVRIHTFPLFIIRPMYLTMKSFKKALQDTLQSRLAIHNMNTLYPDATAEELQQADNVCIICREEMIVNSGVKKLPCNHLFHALCLRSWFQRQQTCPTCRLDVLRPTPAPARPAAPAAPPQQQMPAQGAPANMVEFFQQVAEHQERARQRLAAAAASSRNLQATPAGAADQQANPAARGEALPPVPPPLPFPMMGAPFPGFLPPPFPPFPIVPPHLVQQPQQQPGPSSSGTSTSTPVTPATASTSTASSSASAVPGAAAAASPAFLPPFPGMLPPPTAPADFGPLTLEELVALEGRERRHVEARLKALSNINVLVHAALVQMTQYQQLMTRLDLEYPLPPPPPPPAATTTATQVTTSAPSTATSTATTTSTASTATTTPTVTTASTAGATDAPSASTSAAADSSQTSSVSSTPINSAVSSPSSDSDVGTPEEIRRRRLERFASGSGN</sequence>
<keyword evidence="10" id="KW-0833">Ubl conjugation pathway</keyword>
<keyword evidence="14 17" id="KW-0472">Membrane</keyword>
<dbReference type="InterPro" id="IPR001841">
    <property type="entry name" value="Znf_RING"/>
</dbReference>
<keyword evidence="6" id="KW-0808">Transferase</keyword>
<evidence type="ECO:0000256" key="8">
    <source>
        <dbReference type="ARBA" id="ARBA00022723"/>
    </source>
</evidence>
<dbReference type="GeneID" id="108680288"/>
<dbReference type="InterPro" id="IPR058051">
    <property type="entry name" value="Znf_RING_synoviolin"/>
</dbReference>
<dbReference type="PANTHER" id="PTHR22763">
    <property type="entry name" value="RING ZINC FINGER PROTEIN"/>
    <property type="match status" value="1"/>
</dbReference>
<keyword evidence="11" id="KW-0256">Endoplasmic reticulum</keyword>
<dbReference type="RefSeq" id="XP_018024575.1">
    <property type="nucleotide sequence ID" value="XM_018169086.2"/>
</dbReference>
<evidence type="ECO:0000313" key="19">
    <source>
        <dbReference type="Proteomes" id="UP000694843"/>
    </source>
</evidence>
<evidence type="ECO:0000259" key="18">
    <source>
        <dbReference type="PROSITE" id="PS50089"/>
    </source>
</evidence>
<dbReference type="CTD" id="43747"/>
<evidence type="ECO:0000256" key="11">
    <source>
        <dbReference type="ARBA" id="ARBA00022824"/>
    </source>
</evidence>
<dbReference type="OMA" id="PGMGAPF"/>
<feature type="compositionally biased region" description="Low complexity" evidence="16">
    <location>
        <begin position="455"/>
        <end position="486"/>
    </location>
</feature>
<dbReference type="SUPFAM" id="SSF57850">
    <property type="entry name" value="RING/U-box"/>
    <property type="match status" value="1"/>
</dbReference>
<evidence type="ECO:0000256" key="14">
    <source>
        <dbReference type="ARBA" id="ARBA00023136"/>
    </source>
</evidence>
<feature type="transmembrane region" description="Helical" evidence="17">
    <location>
        <begin position="217"/>
        <end position="241"/>
    </location>
</feature>
<evidence type="ECO:0000256" key="4">
    <source>
        <dbReference type="ARBA" id="ARBA00010089"/>
    </source>
</evidence>
<proteinExistence type="inferred from homology"/>
<keyword evidence="8" id="KW-0479">Metal-binding</keyword>
<dbReference type="SMART" id="SM00184">
    <property type="entry name" value="RING"/>
    <property type="match status" value="1"/>
</dbReference>
<evidence type="ECO:0000256" key="3">
    <source>
        <dbReference type="ARBA" id="ARBA00004906"/>
    </source>
</evidence>
<feature type="transmembrane region" description="Helical" evidence="17">
    <location>
        <begin position="178"/>
        <end position="196"/>
    </location>
</feature>
<dbReference type="AlphaFoldDB" id="A0A8B7PEZ5"/>
<dbReference type="Gene3D" id="3.30.40.10">
    <property type="entry name" value="Zinc/RING finger domain, C3HC4 (zinc finger)"/>
    <property type="match status" value="1"/>
</dbReference>
<dbReference type="GO" id="GO:0016567">
    <property type="term" value="P:protein ubiquitination"/>
    <property type="evidence" value="ECO:0007669"/>
    <property type="project" value="UniProtKB-UniPathway"/>
</dbReference>
<dbReference type="PROSITE" id="PS50089">
    <property type="entry name" value="ZF_RING_2"/>
    <property type="match status" value="1"/>
</dbReference>
<dbReference type="Proteomes" id="UP000694843">
    <property type="component" value="Unplaced"/>
</dbReference>
<keyword evidence="19" id="KW-1185">Reference proteome</keyword>
<keyword evidence="9 15" id="KW-0863">Zinc-finger</keyword>
<feature type="region of interest" description="Disordered" evidence="16">
    <location>
        <begin position="386"/>
        <end position="422"/>
    </location>
</feature>
<evidence type="ECO:0000256" key="9">
    <source>
        <dbReference type="ARBA" id="ARBA00022771"/>
    </source>
</evidence>
<protein>
    <recommendedName>
        <fullName evidence="5">RING-type E3 ubiquitin transferase</fullName>
        <ecNumber evidence="5">2.3.2.27</ecNumber>
    </recommendedName>
</protein>
<evidence type="ECO:0000256" key="13">
    <source>
        <dbReference type="ARBA" id="ARBA00022989"/>
    </source>
</evidence>
<evidence type="ECO:0000256" key="1">
    <source>
        <dbReference type="ARBA" id="ARBA00000900"/>
    </source>
</evidence>
<name>A0A8B7PEZ5_HYAAZ</name>
<feature type="region of interest" description="Disordered" evidence="16">
    <location>
        <begin position="572"/>
        <end position="685"/>
    </location>
</feature>
<evidence type="ECO:0000256" key="7">
    <source>
        <dbReference type="ARBA" id="ARBA00022692"/>
    </source>
</evidence>
<comment type="pathway">
    <text evidence="3">Protein modification; protein ubiquitination.</text>
</comment>
<accession>A0A8B7PEZ5</accession>
<dbReference type="GO" id="GO:0043161">
    <property type="term" value="P:proteasome-mediated ubiquitin-dependent protein catabolic process"/>
    <property type="evidence" value="ECO:0007669"/>
    <property type="project" value="TreeGrafter"/>
</dbReference>
<dbReference type="CDD" id="cd16479">
    <property type="entry name" value="RING-H2_synoviolin"/>
    <property type="match status" value="1"/>
</dbReference>
<feature type="region of interest" description="Disordered" evidence="16">
    <location>
        <begin position="448"/>
        <end position="486"/>
    </location>
</feature>
<feature type="compositionally biased region" description="Low complexity" evidence="16">
    <location>
        <begin position="585"/>
        <end position="668"/>
    </location>
</feature>
<evidence type="ECO:0000256" key="6">
    <source>
        <dbReference type="ARBA" id="ARBA00022679"/>
    </source>
</evidence>
<evidence type="ECO:0000256" key="10">
    <source>
        <dbReference type="ARBA" id="ARBA00022786"/>
    </source>
</evidence>
<dbReference type="UniPathway" id="UPA00143"/>
<feature type="transmembrane region" description="Helical" evidence="17">
    <location>
        <begin position="50"/>
        <end position="67"/>
    </location>
</feature>
<dbReference type="InterPro" id="IPR013083">
    <property type="entry name" value="Znf_RING/FYVE/PHD"/>
</dbReference>
<evidence type="ECO:0000313" key="20">
    <source>
        <dbReference type="RefSeq" id="XP_018024575.1"/>
    </source>
</evidence>
<keyword evidence="12" id="KW-0862">Zinc</keyword>
<dbReference type="GO" id="GO:0061630">
    <property type="term" value="F:ubiquitin protein ligase activity"/>
    <property type="evidence" value="ECO:0007669"/>
    <property type="project" value="UniProtKB-EC"/>
</dbReference>
<feature type="domain" description="RING-type" evidence="18">
    <location>
        <begin position="297"/>
        <end position="338"/>
    </location>
</feature>
<dbReference type="PANTHER" id="PTHR22763:SF184">
    <property type="entry name" value="E3 UBIQUITIN-PROTEIN LIGASE SYNOVIOLIN"/>
    <property type="match status" value="1"/>
</dbReference>
<dbReference type="FunFam" id="3.30.40.10:FF:000088">
    <property type="entry name" value="E3 ubiquitin-protein ligase synoviolin"/>
    <property type="match status" value="1"/>
</dbReference>
<feature type="transmembrane region" description="Helical" evidence="17">
    <location>
        <begin position="147"/>
        <end position="166"/>
    </location>
</feature>
<evidence type="ECO:0000256" key="5">
    <source>
        <dbReference type="ARBA" id="ARBA00012483"/>
    </source>
</evidence>
<dbReference type="EC" id="2.3.2.27" evidence="5"/>
<dbReference type="Pfam" id="PF13639">
    <property type="entry name" value="zf-RING_2"/>
    <property type="match status" value="1"/>
</dbReference>
<feature type="compositionally biased region" description="Pro residues" evidence="16">
    <location>
        <begin position="575"/>
        <end position="584"/>
    </location>
</feature>
<dbReference type="InterPro" id="IPR057992">
    <property type="entry name" value="TPR_SYVN1_N"/>
</dbReference>
<comment type="subcellular location">
    <subcellularLocation>
        <location evidence="2">Endoplasmic reticulum membrane</location>
        <topology evidence="2">Multi-pass membrane protein</topology>
    </subcellularLocation>
</comment>
<feature type="compositionally biased region" description="Low complexity" evidence="16">
    <location>
        <begin position="388"/>
        <end position="415"/>
    </location>
</feature>
<keyword evidence="13 17" id="KW-1133">Transmembrane helix</keyword>
<reference evidence="20" key="1">
    <citation type="submission" date="2025-08" db="UniProtKB">
        <authorList>
            <consortium name="RefSeq"/>
        </authorList>
    </citation>
    <scope>IDENTIFICATION</scope>
    <source>
        <tissue evidence="20">Whole organism</tissue>
    </source>
</reference>
<dbReference type="GO" id="GO:0005789">
    <property type="term" value="C:endoplasmic reticulum membrane"/>
    <property type="evidence" value="ECO:0007669"/>
    <property type="project" value="UniProtKB-SubCell"/>
</dbReference>